<proteinExistence type="predicted"/>
<protein>
    <recommendedName>
        <fullName evidence="3">Bacterial Ig-like domain-containing protein</fullName>
    </recommendedName>
</protein>
<comment type="caution">
    <text evidence="1">The sequence shown here is derived from an EMBL/GenBank/DDBJ whole genome shotgun (WGS) entry which is preliminary data.</text>
</comment>
<gene>
    <name evidence="1" type="ORF">BGC33_01025</name>
</gene>
<evidence type="ECO:0008006" key="3">
    <source>
        <dbReference type="Google" id="ProtNLM"/>
    </source>
</evidence>
<dbReference type="Proteomes" id="UP000182798">
    <property type="component" value="Unassembled WGS sequence"/>
</dbReference>
<dbReference type="EMBL" id="MIQH01001244">
    <property type="protein sequence ID" value="OJA02969.1"/>
    <property type="molecule type" value="Genomic_DNA"/>
</dbReference>
<evidence type="ECO:0000313" key="1">
    <source>
        <dbReference type="EMBL" id="OJA02969.1"/>
    </source>
</evidence>
<accession>A0A1J8PMX3</accession>
<sequence>LNITSIVFKQNNAVVHTINTALPVINNNTWTLDHDNAWASKLVDGNCTVVVNLSANSGGITGQGEAVVVIDIVAPVTPVLNLNDGITKNSTMTVGDLEAGATWQYSIDGGVNFTS</sequence>
<name>A0A1J8PMX3_9GAMM</name>
<evidence type="ECO:0000313" key="2">
    <source>
        <dbReference type="Proteomes" id="UP000182798"/>
    </source>
</evidence>
<dbReference type="AlphaFoldDB" id="A0A1J8PMX3"/>
<dbReference type="RefSeq" id="WP_158009560.1">
    <property type="nucleotide sequence ID" value="NZ_MIQH01001244.1"/>
</dbReference>
<reference evidence="2" key="1">
    <citation type="submission" date="2016-09" db="EMBL/GenBank/DDBJ databases">
        <title>Genome Sequence of Bathymodiolus thermophilus sulfur-oxidizing gill endosymbiont.</title>
        <authorList>
            <person name="Ponnudurai R."/>
            <person name="Kleiner M."/>
            <person name="Sayavedra L."/>
            <person name="Thuermer A."/>
            <person name="Felbeck H."/>
            <person name="Schlueter R."/>
            <person name="Schweder T."/>
            <person name="Markert S."/>
        </authorList>
    </citation>
    <scope>NUCLEOTIDE SEQUENCE [LARGE SCALE GENOMIC DNA]</scope>
    <source>
        <strain evidence="2">BAT/CrabSpa'14</strain>
    </source>
</reference>
<feature type="non-terminal residue" evidence="1">
    <location>
        <position position="1"/>
    </location>
</feature>
<dbReference type="OrthoDB" id="9813456at2"/>
<organism evidence="1 2">
    <name type="scientific">Bathymodiolus thermophilus thioautotrophic gill symbiont</name>
    <dbReference type="NCBI Taxonomy" id="2360"/>
    <lineage>
        <taxon>Bacteria</taxon>
        <taxon>Pseudomonadati</taxon>
        <taxon>Pseudomonadota</taxon>
        <taxon>Gammaproteobacteria</taxon>
        <taxon>sulfur-oxidizing symbionts</taxon>
    </lineage>
</organism>
<feature type="non-terminal residue" evidence="1">
    <location>
        <position position="115"/>
    </location>
</feature>